<dbReference type="Proteomes" id="UP001209540">
    <property type="component" value="Unassembled WGS sequence"/>
</dbReference>
<feature type="compositionally biased region" description="Polar residues" evidence="1">
    <location>
        <begin position="345"/>
        <end position="359"/>
    </location>
</feature>
<feature type="compositionally biased region" description="Basic and acidic residues" evidence="1">
    <location>
        <begin position="626"/>
        <end position="645"/>
    </location>
</feature>
<keyword evidence="4" id="KW-1185">Reference proteome</keyword>
<evidence type="ECO:0000313" key="3">
    <source>
        <dbReference type="EMBL" id="KAI9268872.1"/>
    </source>
</evidence>
<evidence type="ECO:0000313" key="4">
    <source>
        <dbReference type="Proteomes" id="UP001209540"/>
    </source>
</evidence>
<feature type="compositionally biased region" description="Polar residues" evidence="1">
    <location>
        <begin position="56"/>
        <end position="81"/>
    </location>
</feature>
<feature type="compositionally biased region" description="Polar residues" evidence="1">
    <location>
        <begin position="487"/>
        <end position="501"/>
    </location>
</feature>
<feature type="region of interest" description="Disordered" evidence="1">
    <location>
        <begin position="567"/>
        <end position="653"/>
    </location>
</feature>
<feature type="compositionally biased region" description="Polar residues" evidence="1">
    <location>
        <begin position="170"/>
        <end position="187"/>
    </location>
</feature>
<feature type="compositionally biased region" description="Basic and acidic residues" evidence="1">
    <location>
        <begin position="112"/>
        <end position="122"/>
    </location>
</feature>
<feature type="compositionally biased region" description="Polar residues" evidence="1">
    <location>
        <begin position="567"/>
        <end position="583"/>
    </location>
</feature>
<keyword evidence="2" id="KW-1133">Transmembrane helix</keyword>
<organism evidence="3 4">
    <name type="scientific">Phascolomyces articulosus</name>
    <dbReference type="NCBI Taxonomy" id="60185"/>
    <lineage>
        <taxon>Eukaryota</taxon>
        <taxon>Fungi</taxon>
        <taxon>Fungi incertae sedis</taxon>
        <taxon>Mucoromycota</taxon>
        <taxon>Mucoromycotina</taxon>
        <taxon>Mucoromycetes</taxon>
        <taxon>Mucorales</taxon>
        <taxon>Lichtheimiaceae</taxon>
        <taxon>Phascolomyces</taxon>
    </lineage>
</organism>
<dbReference type="AlphaFoldDB" id="A0AAD5KEJ1"/>
<feature type="region of interest" description="Disordered" evidence="1">
    <location>
        <begin position="161"/>
        <end position="291"/>
    </location>
</feature>
<feature type="compositionally biased region" description="Low complexity" evidence="1">
    <location>
        <begin position="237"/>
        <end position="248"/>
    </location>
</feature>
<feature type="compositionally biased region" description="Low complexity" evidence="1">
    <location>
        <begin position="265"/>
        <end position="282"/>
    </location>
</feature>
<evidence type="ECO:0000256" key="1">
    <source>
        <dbReference type="SAM" id="MobiDB-lite"/>
    </source>
</evidence>
<keyword evidence="2" id="KW-0812">Transmembrane</keyword>
<name>A0AAD5KEJ1_9FUNG</name>
<proteinExistence type="predicted"/>
<dbReference type="EMBL" id="JAIXMP010000008">
    <property type="protein sequence ID" value="KAI9268872.1"/>
    <property type="molecule type" value="Genomic_DNA"/>
</dbReference>
<reference evidence="3" key="2">
    <citation type="submission" date="2023-02" db="EMBL/GenBank/DDBJ databases">
        <authorList>
            <consortium name="DOE Joint Genome Institute"/>
            <person name="Mondo S.J."/>
            <person name="Chang Y."/>
            <person name="Wang Y."/>
            <person name="Ahrendt S."/>
            <person name="Andreopoulos W."/>
            <person name="Barry K."/>
            <person name="Beard J."/>
            <person name="Benny G.L."/>
            <person name="Blankenship S."/>
            <person name="Bonito G."/>
            <person name="Cuomo C."/>
            <person name="Desiro A."/>
            <person name="Gervers K.A."/>
            <person name="Hundley H."/>
            <person name="Kuo A."/>
            <person name="LaButti K."/>
            <person name="Lang B.F."/>
            <person name="Lipzen A."/>
            <person name="O'Donnell K."/>
            <person name="Pangilinan J."/>
            <person name="Reynolds N."/>
            <person name="Sandor L."/>
            <person name="Smith M.W."/>
            <person name="Tsang A."/>
            <person name="Grigoriev I.V."/>
            <person name="Stajich J.E."/>
            <person name="Spatafora J.W."/>
        </authorList>
    </citation>
    <scope>NUCLEOTIDE SEQUENCE</scope>
    <source>
        <strain evidence="3">RSA 2281</strain>
    </source>
</reference>
<accession>A0AAD5KEJ1</accession>
<sequence length="653" mass="72873">MAFPILIVICIVAAVAALLLSGLGFYLIKKRRRSSPSTVDIAQDEKMNYQQQLQQRSTTGQENYNNAPTMRSTVANNQQPSFTPPPMTDQQQQTVDEIEEEEPKVPKARKMSRAERKQHQDNVKINLPLPPPSTSLFSDKMELSSEEAMELFDKYMNINKDTSDAEKPSFYSSVQRKAGTIRSTVRQSLRRQKSTKSSTPLNQLFTGDQQQQQPQPQSSTSSSAISTDAHSNMIGRSSSSLPSTPQTPVHAIKPPSPTIPPVVHQQQQQQQSYYHHNNNNTNTEEEEEEVKISQAIEEAAAAAYSDGKNNNASMRAARRVIRTASRKSKTRSMLVNEEDVMKMFTPSSSNAEQQQTPSSGYHHRDNNNRPAVANFASVREKPMTGSVRRFVRDSIVTDKSATVSAVSATKGSGSASTTATAREIAEWWSPEDTNKPAKVEANNSTATNNTTNNKIPPPPRMPGKLVDGEQKGNVDTIRRMLQASMTESGSMLSISTNQGRFSSEGPDPVASFSSSTVRTMIPENDQQQQQPHRQQQQQQPQSFGAASEKIEIDGTNFALLQQNGHQTWNGRTNRVSNRPSVLPQQQQQQSTKKQSHVDENKSFFNTVNLGRRQSAKRKVMPWMDDQGNHDDNSKRTPAQRERDHYLQSLYDQA</sequence>
<feature type="compositionally biased region" description="Low complexity" evidence="1">
    <location>
        <begin position="209"/>
        <end position="223"/>
    </location>
</feature>
<feature type="compositionally biased region" description="Polar residues" evidence="1">
    <location>
        <begin position="224"/>
        <end position="236"/>
    </location>
</feature>
<feature type="compositionally biased region" description="Low complexity" evidence="1">
    <location>
        <begin position="441"/>
        <end position="453"/>
    </location>
</feature>
<feature type="region of interest" description="Disordered" evidence="1">
    <location>
        <begin position="487"/>
        <end position="546"/>
    </location>
</feature>
<protein>
    <submittedName>
        <fullName evidence="3">Uncharacterized protein</fullName>
    </submittedName>
</protein>
<reference evidence="3" key="1">
    <citation type="journal article" date="2022" name="IScience">
        <title>Evolution of zygomycete secretomes and the origins of terrestrial fungal ecologies.</title>
        <authorList>
            <person name="Chang Y."/>
            <person name="Wang Y."/>
            <person name="Mondo S."/>
            <person name="Ahrendt S."/>
            <person name="Andreopoulos W."/>
            <person name="Barry K."/>
            <person name="Beard J."/>
            <person name="Benny G.L."/>
            <person name="Blankenship S."/>
            <person name="Bonito G."/>
            <person name="Cuomo C."/>
            <person name="Desiro A."/>
            <person name="Gervers K.A."/>
            <person name="Hundley H."/>
            <person name="Kuo A."/>
            <person name="LaButti K."/>
            <person name="Lang B.F."/>
            <person name="Lipzen A."/>
            <person name="O'Donnell K."/>
            <person name="Pangilinan J."/>
            <person name="Reynolds N."/>
            <person name="Sandor L."/>
            <person name="Smith M.E."/>
            <person name="Tsang A."/>
            <person name="Grigoriev I.V."/>
            <person name="Stajich J.E."/>
            <person name="Spatafora J.W."/>
        </authorList>
    </citation>
    <scope>NUCLEOTIDE SEQUENCE</scope>
    <source>
        <strain evidence="3">RSA 2281</strain>
    </source>
</reference>
<feature type="region of interest" description="Disordered" evidence="1">
    <location>
        <begin position="345"/>
        <end position="368"/>
    </location>
</feature>
<evidence type="ECO:0000256" key="2">
    <source>
        <dbReference type="SAM" id="Phobius"/>
    </source>
</evidence>
<gene>
    <name evidence="3" type="ORF">BDA99DRAFT_596775</name>
</gene>
<feature type="compositionally biased region" description="Polar residues" evidence="1">
    <location>
        <begin position="195"/>
        <end position="208"/>
    </location>
</feature>
<feature type="region of interest" description="Disordered" evidence="1">
    <location>
        <begin position="434"/>
        <end position="467"/>
    </location>
</feature>
<feature type="region of interest" description="Disordered" evidence="1">
    <location>
        <begin position="36"/>
        <end position="136"/>
    </location>
</feature>
<comment type="caution">
    <text evidence="3">The sequence shown here is derived from an EMBL/GenBank/DDBJ whole genome shotgun (WGS) entry which is preliminary data.</text>
</comment>
<feature type="transmembrane region" description="Helical" evidence="2">
    <location>
        <begin position="6"/>
        <end position="28"/>
    </location>
</feature>
<feature type="compositionally biased region" description="Low complexity" evidence="1">
    <location>
        <begin position="526"/>
        <end position="541"/>
    </location>
</feature>
<keyword evidence="2" id="KW-0472">Membrane</keyword>